<evidence type="ECO:0000256" key="8">
    <source>
        <dbReference type="SAM" id="MobiDB-lite"/>
    </source>
</evidence>
<dbReference type="InterPro" id="IPR024079">
    <property type="entry name" value="MetalloPept_cat_dom_sf"/>
</dbReference>
<dbReference type="EMBL" id="JAEDAJ010000002">
    <property type="protein sequence ID" value="MBK0330790.1"/>
    <property type="molecule type" value="Genomic_DNA"/>
</dbReference>
<dbReference type="SUPFAM" id="SSF55486">
    <property type="entry name" value="Metalloproteases ('zincins'), catalytic domain"/>
    <property type="match status" value="1"/>
</dbReference>
<evidence type="ECO:0000313" key="10">
    <source>
        <dbReference type="EMBL" id="MBK0330790.1"/>
    </source>
</evidence>
<keyword evidence="11" id="KW-1185">Reference proteome</keyword>
<evidence type="ECO:0000256" key="3">
    <source>
        <dbReference type="ARBA" id="ARBA00022723"/>
    </source>
</evidence>
<dbReference type="Proteomes" id="UP000612352">
    <property type="component" value="Unassembled WGS sequence"/>
</dbReference>
<comment type="cofactor">
    <cofactor evidence="7">
        <name>Zn(2+)</name>
        <dbReference type="ChEBI" id="CHEBI:29105"/>
    </cofactor>
    <text evidence="7">Binds 1 zinc ion.</text>
</comment>
<evidence type="ECO:0000256" key="2">
    <source>
        <dbReference type="ARBA" id="ARBA00022670"/>
    </source>
</evidence>
<dbReference type="InterPro" id="IPR045090">
    <property type="entry name" value="Pept_M3A_M3B"/>
</dbReference>
<organism evidence="10 11">
    <name type="scientific">Brachybacterium halotolerans</name>
    <dbReference type="NCBI Taxonomy" id="2795215"/>
    <lineage>
        <taxon>Bacteria</taxon>
        <taxon>Bacillati</taxon>
        <taxon>Actinomycetota</taxon>
        <taxon>Actinomycetes</taxon>
        <taxon>Micrococcales</taxon>
        <taxon>Dermabacteraceae</taxon>
        <taxon>Brachybacterium</taxon>
    </lineage>
</organism>
<keyword evidence="3 7" id="KW-0479">Metal-binding</keyword>
<dbReference type="Pfam" id="PF01432">
    <property type="entry name" value="Peptidase_M3"/>
    <property type="match status" value="1"/>
</dbReference>
<keyword evidence="2 7" id="KW-0645">Protease</keyword>
<evidence type="ECO:0000256" key="6">
    <source>
        <dbReference type="ARBA" id="ARBA00023049"/>
    </source>
</evidence>
<comment type="similarity">
    <text evidence="1 7">Belongs to the peptidase M3 family.</text>
</comment>
<gene>
    <name evidence="10" type="ORF">I8D64_05180</name>
</gene>
<keyword evidence="5 7" id="KW-0862">Zinc</keyword>
<dbReference type="RefSeq" id="WP_200501445.1">
    <property type="nucleotide sequence ID" value="NZ_JAEDAJ010000002.1"/>
</dbReference>
<proteinExistence type="inferred from homology"/>
<dbReference type="InterPro" id="IPR024077">
    <property type="entry name" value="Neurolysin/TOP_dom2"/>
</dbReference>
<dbReference type="CDD" id="cd06456">
    <property type="entry name" value="M3A_DCP"/>
    <property type="match status" value="1"/>
</dbReference>
<evidence type="ECO:0000259" key="9">
    <source>
        <dbReference type="Pfam" id="PF01432"/>
    </source>
</evidence>
<feature type="domain" description="Peptidase M3A/M3B catalytic" evidence="9">
    <location>
        <begin position="247"/>
        <end position="692"/>
    </location>
</feature>
<keyword evidence="6 7" id="KW-0482">Metalloprotease</keyword>
<comment type="caution">
    <text evidence="10">The sequence shown here is derived from an EMBL/GenBank/DDBJ whole genome shotgun (WGS) entry which is preliminary data.</text>
</comment>
<name>A0ABS1BA10_9MICO</name>
<protein>
    <submittedName>
        <fullName evidence="10">M3 family metallopeptidase</fullName>
    </submittedName>
</protein>
<evidence type="ECO:0000256" key="5">
    <source>
        <dbReference type="ARBA" id="ARBA00022833"/>
    </source>
</evidence>
<evidence type="ECO:0000256" key="1">
    <source>
        <dbReference type="ARBA" id="ARBA00006040"/>
    </source>
</evidence>
<feature type="compositionally biased region" description="Low complexity" evidence="8">
    <location>
        <begin position="1"/>
        <end position="19"/>
    </location>
</feature>
<sequence>MPSTPDVDVTAATETAAPDLTGNPFAEPSTLPYGLPDFAAIRPAHFLPALRAGIAEQKAMIAQVAADEEPPAFDTVIRPLEEGSPLLQRALPVLFHLLGTDGTEELQAIEAEIVPELTALEDSVWLDGRIFARVEALERDADALDLNAEERHVLERTHLRFELRGAQLDPAQKARLGEVNQELSSLQTRFTQQTKADLHDAAVLVTDEADLAGLDDSQKEAARLAAEDAGKDGWLLTLILPTMQPLLASLTDRAVRERLYTASIERGTETWGLAKKIARLRAEKAHLLGFADFAELAVADRTAKTPSAVEEFLAQIAGPAVRNADREAERLAARAARDGIDELAPWDWSFYSELIRAEEFAVDQAELQPYFVLDRVLEDGVFRAAHDVYGLSFARREDLTPPHPLARIWEVTREDGSAVGLFIGDYFTRPTKRGGAWMNTLVDQSRHDGTLPIVMNTMNVSRPGEDRPAFVTLDEVGTMFHEFGHALHALLSDVENSFVAGTAVARDVVEFPSQVNEMWALREGIVEHYARHVETGEVVPAELLEKVRAAEQWNAGFRTLEHVAAVTLDWRWHRLSEDTRIGDPHAFEAAQLEDAGLAHPLIAPRYRTGYFQHTFSGGYASGYYSYLWAEAYDADAVAWYEEQLAEGISPREAGRRFAAGILSIGGSRDLPEAYRAFRGRDRDARFLLERHGLV</sequence>
<evidence type="ECO:0000256" key="7">
    <source>
        <dbReference type="RuleBase" id="RU003435"/>
    </source>
</evidence>
<accession>A0ABS1BA10</accession>
<dbReference type="InterPro" id="IPR001567">
    <property type="entry name" value="Pept_M3A_M3B_dom"/>
</dbReference>
<dbReference type="PANTHER" id="PTHR43660">
    <property type="entry name" value="DIPEPTIDYL CARBOXYPEPTIDASE"/>
    <property type="match status" value="1"/>
</dbReference>
<evidence type="ECO:0000256" key="4">
    <source>
        <dbReference type="ARBA" id="ARBA00022801"/>
    </source>
</evidence>
<dbReference type="Gene3D" id="3.40.390.10">
    <property type="entry name" value="Collagenase (Catalytic Domain)"/>
    <property type="match status" value="1"/>
</dbReference>
<dbReference type="InterPro" id="IPR034005">
    <property type="entry name" value="M3A_DCP"/>
</dbReference>
<feature type="region of interest" description="Disordered" evidence="8">
    <location>
        <begin position="1"/>
        <end position="25"/>
    </location>
</feature>
<dbReference type="Gene3D" id="1.10.1370.10">
    <property type="entry name" value="Neurolysin, domain 3"/>
    <property type="match status" value="1"/>
</dbReference>
<dbReference type="PANTHER" id="PTHR43660:SF1">
    <property type="entry name" value="DIPEPTIDYL CARBOXYPEPTIDASE"/>
    <property type="match status" value="1"/>
</dbReference>
<reference evidence="10 11" key="1">
    <citation type="submission" date="2020-12" db="EMBL/GenBank/DDBJ databases">
        <title>Brachybacterium sp. MASK1Z-5, whole genome shotgun sequence.</title>
        <authorList>
            <person name="Tuo L."/>
        </authorList>
    </citation>
    <scope>NUCLEOTIDE SEQUENCE [LARGE SCALE GENOMIC DNA]</scope>
    <source>
        <strain evidence="10 11">MASK1Z-5</strain>
    </source>
</reference>
<evidence type="ECO:0000313" key="11">
    <source>
        <dbReference type="Proteomes" id="UP000612352"/>
    </source>
</evidence>
<keyword evidence="4 7" id="KW-0378">Hydrolase</keyword>